<dbReference type="NCBIfam" id="NF040601">
    <property type="entry name" value="TerS_not_xtmA"/>
    <property type="match status" value="1"/>
</dbReference>
<feature type="compositionally biased region" description="Basic residues" evidence="1">
    <location>
        <begin position="50"/>
        <end position="63"/>
    </location>
</feature>
<evidence type="ECO:0000256" key="1">
    <source>
        <dbReference type="SAM" id="MobiDB-lite"/>
    </source>
</evidence>
<comment type="caution">
    <text evidence="3">The sequence shown here is derived from an EMBL/GenBank/DDBJ whole genome shotgun (WGS) entry which is preliminary data.</text>
</comment>
<dbReference type="Proteomes" id="UP000759246">
    <property type="component" value="Unassembled WGS sequence"/>
</dbReference>
<feature type="region of interest" description="Disordered" evidence="1">
    <location>
        <begin position="48"/>
        <end position="88"/>
    </location>
</feature>
<protein>
    <submittedName>
        <fullName evidence="3">Terminase</fullName>
    </submittedName>
</protein>
<dbReference type="AlphaFoldDB" id="A0A929RMK6"/>
<dbReference type="InterPro" id="IPR018925">
    <property type="entry name" value="XtmA-like_N"/>
</dbReference>
<name>A0A929RMK6_9ACTO</name>
<evidence type="ECO:0000313" key="4">
    <source>
        <dbReference type="Proteomes" id="UP000759246"/>
    </source>
</evidence>
<organism evidence="3 4">
    <name type="scientific">Actinomyces bouchesdurhonensis</name>
    <dbReference type="NCBI Taxonomy" id="1852361"/>
    <lineage>
        <taxon>Bacteria</taxon>
        <taxon>Bacillati</taxon>
        <taxon>Actinomycetota</taxon>
        <taxon>Actinomycetes</taxon>
        <taxon>Actinomycetales</taxon>
        <taxon>Actinomycetaceae</taxon>
        <taxon>Actinomyces</taxon>
    </lineage>
</organism>
<evidence type="ECO:0000259" key="2">
    <source>
        <dbReference type="Pfam" id="PF10668"/>
    </source>
</evidence>
<reference evidence="3" key="1">
    <citation type="submission" date="2020-04" db="EMBL/GenBank/DDBJ databases">
        <title>Deep metagenomics examines the oral microbiome during advanced dental caries in children, revealing novel taxa and co-occurrences with host molecules.</title>
        <authorList>
            <person name="Baker J.L."/>
            <person name="Morton J.T."/>
            <person name="Dinis M."/>
            <person name="Alvarez R."/>
            <person name="Tran N.C."/>
            <person name="Knight R."/>
            <person name="Edlund A."/>
        </authorList>
    </citation>
    <scope>NUCLEOTIDE SEQUENCE</scope>
    <source>
        <strain evidence="3">JCVI_30_bin.13</strain>
    </source>
</reference>
<feature type="domain" description="PBSX phage terminase small subunit-like N-terminal" evidence="2">
    <location>
        <begin position="1"/>
        <end position="53"/>
    </location>
</feature>
<dbReference type="Pfam" id="PF10668">
    <property type="entry name" value="Phage_terminase"/>
    <property type="match status" value="1"/>
</dbReference>
<dbReference type="Gene3D" id="1.10.10.60">
    <property type="entry name" value="Homeodomain-like"/>
    <property type="match status" value="1"/>
</dbReference>
<evidence type="ECO:0000313" key="3">
    <source>
        <dbReference type="EMBL" id="MBF0965660.1"/>
    </source>
</evidence>
<proteinExistence type="predicted"/>
<sequence>MPKAKNAKADEALALYRQGLKLVEIAKRLDAPEGTVRRWKCIYKWDGGRSRSKKTNARKKKKSGGQPGNKNAVGNKGGPGAPPGNQRAKRWGLLSKYIPKETMEIMNITADTSPLDLLWDQIQIAYVAIMRAQKISFVTDKDDLTTTKIKEGYSGTGSTEEWEVQQAWDKQAGFMKAQARAQSELRSMIKQYDEMLHKDWAAATEEQKTRLRLMQSKLEGGGADEAPVVIINDTGKADTDQWPDHPSLLGRI</sequence>
<gene>
    <name evidence="3" type="ORF">HXK09_00535</name>
</gene>
<accession>A0A929RMK6</accession>
<dbReference type="EMBL" id="JABZGF010000003">
    <property type="protein sequence ID" value="MBF0965660.1"/>
    <property type="molecule type" value="Genomic_DNA"/>
</dbReference>